<keyword evidence="6 9" id="KW-0464">Manganese</keyword>
<dbReference type="PANTHER" id="PTHR30525">
    <property type="entry name" value="1-DEOXY-D-XYLULOSE 5-PHOSPHATE REDUCTOISOMERASE"/>
    <property type="match status" value="1"/>
</dbReference>
<evidence type="ECO:0000256" key="1">
    <source>
        <dbReference type="ARBA" id="ARBA00005094"/>
    </source>
</evidence>
<reference evidence="13" key="2">
    <citation type="submission" date="2020-09" db="EMBL/GenBank/DDBJ databases">
        <authorList>
            <person name="Sun Q."/>
            <person name="Zhou Y."/>
        </authorList>
    </citation>
    <scope>NUCLEOTIDE SEQUENCE</scope>
    <source>
        <strain evidence="13">CGMCC 1.15725</strain>
    </source>
</reference>
<sequence>MALASSRSPRSVTILGSTGSVGTSTIDLIRRNPGAYVVEALTANSDWQQLARQAIELDARTVAIGDPAAYAPLKEALAGRNIGVAAGPEALVEAAAAKSDWVMAAIVGAAGLAPTLAAIRRGAIVALANKEVLVCAGDLVMQEVARSGATLLPVDSEHNAIFQVFDFERTEAIEKIILTASGGPFRTLDRAEMAKKTPAQAVAHPNWKMGAKISVDSATMMNKGLELIEAKHLFRMPQEKIEIVVHPQSVIHSLVAYIDGSVLAQLGSPDMRTPIAYTLAWPDRMASPSPRLDLAQIATLTFEAPDPERFPALRLVREALEAGGSAPTVLNAANEVAVHAFLNEEVGFLDIAEIVERTMAAIPVGPIDTLDDVHNFDKQARDTAAKLAASYARSAV</sequence>
<feature type="binding site" evidence="9">
    <location>
        <position position="130"/>
    </location>
    <ligand>
        <name>1-deoxy-D-xylulose 5-phosphate</name>
        <dbReference type="ChEBI" id="CHEBI:57792"/>
    </ligand>
</feature>
<feature type="domain" description="1-deoxy-D-xylulose 5-phosphate reductoisomerase N-terminal" evidence="10">
    <location>
        <begin position="12"/>
        <end position="137"/>
    </location>
</feature>
<feature type="binding site" evidence="9">
    <location>
        <position position="181"/>
    </location>
    <ligand>
        <name>1-deoxy-D-xylulose 5-phosphate</name>
        <dbReference type="ChEBI" id="CHEBI:57792"/>
    </ligand>
</feature>
<dbReference type="AlphaFoldDB" id="A0A8J3E6D9"/>
<feature type="binding site" evidence="9">
    <location>
        <position position="210"/>
    </location>
    <ligand>
        <name>NADPH</name>
        <dbReference type="ChEBI" id="CHEBI:57783"/>
    </ligand>
</feature>
<gene>
    <name evidence="9 13" type="primary">dxr</name>
    <name evidence="13" type="ORF">GCM10011611_53540</name>
</gene>
<dbReference type="NCBIfam" id="TIGR00243">
    <property type="entry name" value="Dxr"/>
    <property type="match status" value="1"/>
</dbReference>
<dbReference type="Proteomes" id="UP000646365">
    <property type="component" value="Unassembled WGS sequence"/>
</dbReference>
<dbReference type="GO" id="GO:0030145">
    <property type="term" value="F:manganese ion binding"/>
    <property type="evidence" value="ECO:0007669"/>
    <property type="project" value="TreeGrafter"/>
</dbReference>
<comment type="similarity">
    <text evidence="2 9">Belongs to the DXR family.</text>
</comment>
<feature type="domain" description="1-deoxy-D-xylulose 5-phosphate reductoisomerase C-terminal" evidence="11">
    <location>
        <begin position="151"/>
        <end position="234"/>
    </location>
</feature>
<dbReference type="SUPFAM" id="SSF69055">
    <property type="entry name" value="1-deoxy-D-xylulose-5-phosphate reductoisomerase, C-terminal domain"/>
    <property type="match status" value="1"/>
</dbReference>
<name>A0A8J3E6D9_9PROT</name>
<dbReference type="Gene3D" id="3.40.50.720">
    <property type="entry name" value="NAD(P)-binding Rossmann-like Domain"/>
    <property type="match status" value="1"/>
</dbReference>
<dbReference type="PIRSF" id="PIRSF006205">
    <property type="entry name" value="Dxp_reductismrs"/>
    <property type="match status" value="1"/>
</dbReference>
<feature type="binding site" evidence="9">
    <location>
        <position position="129"/>
    </location>
    <ligand>
        <name>NADPH</name>
        <dbReference type="ChEBI" id="CHEBI:57783"/>
    </ligand>
</feature>
<feature type="binding site" evidence="9">
    <location>
        <position position="157"/>
    </location>
    <ligand>
        <name>1-deoxy-D-xylulose 5-phosphate</name>
        <dbReference type="ChEBI" id="CHEBI:57792"/>
    </ligand>
</feature>
<evidence type="ECO:0000256" key="4">
    <source>
        <dbReference type="ARBA" id="ARBA00022857"/>
    </source>
</evidence>
<evidence type="ECO:0000256" key="9">
    <source>
        <dbReference type="HAMAP-Rule" id="MF_00183"/>
    </source>
</evidence>
<dbReference type="Pfam" id="PF08436">
    <property type="entry name" value="DXP_redisom_C"/>
    <property type="match status" value="1"/>
</dbReference>
<feature type="binding site" evidence="9">
    <location>
        <position position="157"/>
    </location>
    <ligand>
        <name>Mn(2+)</name>
        <dbReference type="ChEBI" id="CHEBI:29035"/>
    </ligand>
</feature>
<feature type="binding site" evidence="9">
    <location>
        <position position="204"/>
    </location>
    <ligand>
        <name>1-deoxy-D-xylulose 5-phosphate</name>
        <dbReference type="ChEBI" id="CHEBI:57792"/>
    </ligand>
</feature>
<evidence type="ECO:0000256" key="2">
    <source>
        <dbReference type="ARBA" id="ARBA00006825"/>
    </source>
</evidence>
<dbReference type="InterPro" id="IPR013644">
    <property type="entry name" value="DXP_reductoisomerase_C"/>
</dbReference>
<dbReference type="Pfam" id="PF02670">
    <property type="entry name" value="DXP_reductoisom"/>
    <property type="match status" value="1"/>
</dbReference>
<dbReference type="Gene3D" id="1.10.1740.10">
    <property type="match status" value="1"/>
</dbReference>
<comment type="catalytic activity">
    <reaction evidence="8">
        <text>2-C-methyl-D-erythritol 4-phosphate + NADP(+) = 1-deoxy-D-xylulose 5-phosphate + NADPH + H(+)</text>
        <dbReference type="Rhea" id="RHEA:13717"/>
        <dbReference type="ChEBI" id="CHEBI:15378"/>
        <dbReference type="ChEBI" id="CHEBI:57783"/>
        <dbReference type="ChEBI" id="CHEBI:57792"/>
        <dbReference type="ChEBI" id="CHEBI:58262"/>
        <dbReference type="ChEBI" id="CHEBI:58349"/>
        <dbReference type="EC" id="1.1.1.267"/>
    </reaction>
    <physiologicalReaction direction="right-to-left" evidence="8">
        <dbReference type="Rhea" id="RHEA:13719"/>
    </physiologicalReaction>
</comment>
<dbReference type="GO" id="GO:0051484">
    <property type="term" value="P:isopentenyl diphosphate biosynthetic process, methylerythritol 4-phosphate pathway involved in terpenoid biosynthetic process"/>
    <property type="evidence" value="ECO:0007669"/>
    <property type="project" value="UniProtKB-ARBA"/>
</dbReference>
<feature type="binding site" evidence="9">
    <location>
        <position position="155"/>
    </location>
    <ligand>
        <name>Mn(2+)</name>
        <dbReference type="ChEBI" id="CHEBI:29035"/>
    </ligand>
</feature>
<evidence type="ECO:0000259" key="10">
    <source>
        <dbReference type="Pfam" id="PF02670"/>
    </source>
</evidence>
<keyword evidence="4 9" id="KW-0521">NADP</keyword>
<accession>A0A8J3E6D9</accession>
<dbReference type="PANTHER" id="PTHR30525:SF0">
    <property type="entry name" value="1-DEOXY-D-XYLULOSE 5-PHOSPHATE REDUCTOISOMERASE, CHLOROPLASTIC"/>
    <property type="match status" value="1"/>
</dbReference>
<dbReference type="EC" id="1.1.1.267" evidence="9"/>
<dbReference type="InterPro" id="IPR026877">
    <property type="entry name" value="DXPR_C"/>
</dbReference>
<keyword evidence="3 9" id="KW-0479">Metal-binding</keyword>
<dbReference type="Pfam" id="PF13288">
    <property type="entry name" value="DXPR_C"/>
    <property type="match status" value="1"/>
</dbReference>
<evidence type="ECO:0000313" key="14">
    <source>
        <dbReference type="Proteomes" id="UP000646365"/>
    </source>
</evidence>
<feature type="binding site" evidence="9">
    <location>
        <position position="222"/>
    </location>
    <ligand>
        <name>1-deoxy-D-xylulose 5-phosphate</name>
        <dbReference type="ChEBI" id="CHEBI:57792"/>
    </ligand>
</feature>
<evidence type="ECO:0000259" key="12">
    <source>
        <dbReference type="Pfam" id="PF13288"/>
    </source>
</evidence>
<comment type="pathway">
    <text evidence="1 9">Isoprenoid biosynthesis; isopentenyl diphosphate biosynthesis via DXP pathway; isopentenyl diphosphate from 1-deoxy-D-xylulose 5-phosphate: step 1/6.</text>
</comment>
<dbReference type="GO" id="GO:0030604">
    <property type="term" value="F:1-deoxy-D-xylulose-5-phosphate reductoisomerase activity"/>
    <property type="evidence" value="ECO:0007669"/>
    <property type="project" value="UniProtKB-UniRule"/>
</dbReference>
<organism evidence="13 14">
    <name type="scientific">Aliidongia dinghuensis</name>
    <dbReference type="NCBI Taxonomy" id="1867774"/>
    <lineage>
        <taxon>Bacteria</taxon>
        <taxon>Pseudomonadati</taxon>
        <taxon>Pseudomonadota</taxon>
        <taxon>Alphaproteobacteria</taxon>
        <taxon>Rhodospirillales</taxon>
        <taxon>Dongiaceae</taxon>
        <taxon>Aliidongia</taxon>
    </lineage>
</organism>
<evidence type="ECO:0000256" key="3">
    <source>
        <dbReference type="ARBA" id="ARBA00022723"/>
    </source>
</evidence>
<feature type="binding site" evidence="9">
    <location>
        <position position="223"/>
    </location>
    <ligand>
        <name>1-deoxy-D-xylulose 5-phosphate</name>
        <dbReference type="ChEBI" id="CHEBI:57792"/>
    </ligand>
</feature>
<comment type="cofactor">
    <cofactor evidence="9">
        <name>Mg(2+)</name>
        <dbReference type="ChEBI" id="CHEBI:18420"/>
    </cofactor>
    <cofactor evidence="9">
        <name>Mn(2+)</name>
        <dbReference type="ChEBI" id="CHEBI:29035"/>
    </cofactor>
</comment>
<dbReference type="NCBIfam" id="NF009114">
    <property type="entry name" value="PRK12464.1"/>
    <property type="match status" value="1"/>
</dbReference>
<comment type="caution">
    <text evidence="13">The sequence shown here is derived from an EMBL/GenBank/DDBJ whole genome shotgun (WGS) entry which is preliminary data.</text>
</comment>
<comment type="caution">
    <text evidence="9">Lacks conserved residue(s) required for the propagation of feature annotation.</text>
</comment>
<feature type="binding site" evidence="9">
    <location>
        <position position="156"/>
    </location>
    <ligand>
        <name>1-deoxy-D-xylulose 5-phosphate</name>
        <dbReference type="ChEBI" id="CHEBI:57792"/>
    </ligand>
</feature>
<evidence type="ECO:0000313" key="13">
    <source>
        <dbReference type="EMBL" id="GGF40401.1"/>
    </source>
</evidence>
<evidence type="ECO:0000256" key="7">
    <source>
        <dbReference type="ARBA" id="ARBA00023229"/>
    </source>
</evidence>
<dbReference type="EMBL" id="BMJQ01000017">
    <property type="protein sequence ID" value="GGF40401.1"/>
    <property type="molecule type" value="Genomic_DNA"/>
</dbReference>
<dbReference type="UniPathway" id="UPA00056">
    <property type="reaction ID" value="UER00092"/>
</dbReference>
<dbReference type="InterPro" id="IPR003821">
    <property type="entry name" value="DXP_reductoisomerase"/>
</dbReference>
<keyword evidence="5 9" id="KW-0560">Oxidoreductase</keyword>
<dbReference type="SUPFAM" id="SSF51735">
    <property type="entry name" value="NAD(P)-binding Rossmann-fold domains"/>
    <property type="match status" value="1"/>
</dbReference>
<dbReference type="InterPro" id="IPR013512">
    <property type="entry name" value="DXP_reductoisomerase_N"/>
</dbReference>
<proteinExistence type="inferred from homology"/>
<dbReference type="InterPro" id="IPR036291">
    <property type="entry name" value="NAD(P)-bd_dom_sf"/>
</dbReference>
<keyword evidence="7 9" id="KW-0414">Isoprene biosynthesis</keyword>
<dbReference type="RefSeq" id="WP_189051241.1">
    <property type="nucleotide sequence ID" value="NZ_BMJQ01000017.1"/>
</dbReference>
<dbReference type="SUPFAM" id="SSF55347">
    <property type="entry name" value="Glyceraldehyde-3-phosphate dehydrogenase-like, C-terminal domain"/>
    <property type="match status" value="1"/>
</dbReference>
<evidence type="ECO:0000256" key="5">
    <source>
        <dbReference type="ARBA" id="ARBA00023002"/>
    </source>
</evidence>
<comment type="function">
    <text evidence="9">Catalyzes the NADPH-dependent rearrangement and reduction of 1-deoxy-D-xylulose-5-phosphate (DXP) to 2-C-methyl-D-erythritol 4-phosphate (MEP).</text>
</comment>
<evidence type="ECO:0000259" key="11">
    <source>
        <dbReference type="Pfam" id="PF08436"/>
    </source>
</evidence>
<keyword evidence="9" id="KW-0460">Magnesium</keyword>
<protein>
    <recommendedName>
        <fullName evidence="9">1-deoxy-D-xylulose 5-phosphate reductoisomerase</fullName>
        <shortName evidence="9">DXP reductoisomerase</shortName>
        <ecNumber evidence="9">1.1.1.267</ecNumber>
    </recommendedName>
    <alternativeName>
        <fullName evidence="9">1-deoxyxylulose-5-phosphate reductoisomerase</fullName>
    </alternativeName>
    <alternativeName>
        <fullName evidence="9">2-C-methyl-D-erythritol 4-phosphate synthase</fullName>
    </alternativeName>
</protein>
<dbReference type="HAMAP" id="MF_00183">
    <property type="entry name" value="DXP_reductoisom"/>
    <property type="match status" value="1"/>
</dbReference>
<dbReference type="GO" id="GO:0070402">
    <property type="term" value="F:NADPH binding"/>
    <property type="evidence" value="ECO:0007669"/>
    <property type="project" value="InterPro"/>
</dbReference>
<keyword evidence="14" id="KW-1185">Reference proteome</keyword>
<feature type="binding site" evidence="9">
    <location>
        <position position="226"/>
    </location>
    <ligand>
        <name>1-deoxy-D-xylulose 5-phosphate</name>
        <dbReference type="ChEBI" id="CHEBI:57792"/>
    </ligand>
</feature>
<reference evidence="13" key="1">
    <citation type="journal article" date="2014" name="Int. J. Syst. Evol. Microbiol.">
        <title>Complete genome sequence of Corynebacterium casei LMG S-19264T (=DSM 44701T), isolated from a smear-ripened cheese.</title>
        <authorList>
            <consortium name="US DOE Joint Genome Institute (JGI-PGF)"/>
            <person name="Walter F."/>
            <person name="Albersmeier A."/>
            <person name="Kalinowski J."/>
            <person name="Ruckert C."/>
        </authorList>
    </citation>
    <scope>NUCLEOTIDE SEQUENCE</scope>
    <source>
        <strain evidence="13">CGMCC 1.15725</strain>
    </source>
</reference>
<feature type="binding site" evidence="9">
    <location>
        <position position="18"/>
    </location>
    <ligand>
        <name>NADPH</name>
        <dbReference type="ChEBI" id="CHEBI:57783"/>
    </ligand>
</feature>
<evidence type="ECO:0000256" key="8">
    <source>
        <dbReference type="ARBA" id="ARBA00048543"/>
    </source>
</evidence>
<feature type="binding site" evidence="9">
    <location>
        <position position="20"/>
    </location>
    <ligand>
        <name>NADPH</name>
        <dbReference type="ChEBI" id="CHEBI:57783"/>
    </ligand>
</feature>
<dbReference type="InterPro" id="IPR036169">
    <property type="entry name" value="DXPR_C_sf"/>
</dbReference>
<dbReference type="FunFam" id="3.40.50.720:FF:000045">
    <property type="entry name" value="1-deoxy-D-xylulose 5-phosphate reductoisomerase"/>
    <property type="match status" value="1"/>
</dbReference>
<feature type="binding site" evidence="9">
    <location>
        <position position="21"/>
    </location>
    <ligand>
        <name>NADPH</name>
        <dbReference type="ChEBI" id="CHEBI:57783"/>
    </ligand>
</feature>
<feature type="binding site" evidence="9">
    <location>
        <position position="19"/>
    </location>
    <ligand>
        <name>NADPH</name>
        <dbReference type="ChEBI" id="CHEBI:57783"/>
    </ligand>
</feature>
<feature type="binding site" evidence="9">
    <location>
        <position position="131"/>
    </location>
    <ligand>
        <name>NADPH</name>
        <dbReference type="ChEBI" id="CHEBI:57783"/>
    </ligand>
</feature>
<evidence type="ECO:0000256" key="6">
    <source>
        <dbReference type="ARBA" id="ARBA00023211"/>
    </source>
</evidence>
<feature type="binding site" evidence="9">
    <location>
        <position position="226"/>
    </location>
    <ligand>
        <name>Mn(2+)</name>
        <dbReference type="ChEBI" id="CHEBI:29035"/>
    </ligand>
</feature>
<feature type="domain" description="DXP reductoisomerase C-terminal" evidence="12">
    <location>
        <begin position="266"/>
        <end position="382"/>
    </location>
</feature>
<feature type="binding site" evidence="9">
    <location>
        <position position="217"/>
    </location>
    <ligand>
        <name>1-deoxy-D-xylulose 5-phosphate</name>
        <dbReference type="ChEBI" id="CHEBI:57792"/>
    </ligand>
</feature>